<dbReference type="SUPFAM" id="SSF49464">
    <property type="entry name" value="Carboxypeptidase regulatory domain-like"/>
    <property type="match status" value="1"/>
</dbReference>
<dbReference type="InterPro" id="IPR036942">
    <property type="entry name" value="Beta-barrel_TonB_sf"/>
</dbReference>
<evidence type="ECO:0000313" key="16">
    <source>
        <dbReference type="Proteomes" id="UP001157915"/>
    </source>
</evidence>
<sequence>MTKNQYQFKVWDHSSITPITSQSIGSSHFFYHLSYKCNFVSFVLVYNIIADYFCIVNLKTGILVSVILLLGHTLYGQDCKLSIRGKIIHLENNEPIEAAYIWVAEAEEGAVSDQNGNFTIKNLCSGSYILTIQYLGHKTITDTFNLETNTYSKTYRMEEESLGLQSVEVHGHRDAVQTTTAVSALYGENLLESRGENLGESLKRISGVSTFSTGNSIAKPVIHGMHSNRIMIMNNGIRLEGQQWGAEHAPEIDPFLADEITVVKGAETVRYGPEAMGGVILVNPAPLPTTKFSKTSLNLIGASNGGMGNLNLVHVGGLEKVKGLGYRIQGSAKRSGNIKSPGYFQDNTGLSELNLSSSLGYSSSKLGVEAYYSLFHSELGILNDSHTGNLSDLENIIENGRPFSDGEFTYEILNPKQRVTHHLAKLKSHYHISESWKINFQYGFQLNHRQEFDKRRGDLNEKASLDLELFTNTLDLYVNHTHKNELSGTWGVNLIQQANSNIPGTGVTPLIPNYDMINVGMYAMEKYSKGPLEVEAGIRYDFRNVNTARYIDNELRTADLDYQNFSAFLGGLYHISPDLTFNSNFGSAWRPPNVNELFSEGLHHGAAAVEIGDPNLESEKSLKWINELQYDGNKTHLEFTAYLNPIQDYIYLNPTGETYVSLRGTFNVYEYLQANALFYGFDFAGSYEFTDKFSGYVKGSIVQAKNTGDDSYFPFIPSNRMDWGVSYSFAKDSDPKTNKITLSNVLVAKQNREPELDIAAAPPAYALFNLAYTKQINIGENKMNLGLQVQNVFNTEYKDYMNRFRYFTYDMGRNVLLKINYEF</sequence>
<keyword evidence="2 10" id="KW-0813">Transport</keyword>
<evidence type="ECO:0000256" key="3">
    <source>
        <dbReference type="ARBA" id="ARBA00022452"/>
    </source>
</evidence>
<comment type="subcellular location">
    <subcellularLocation>
        <location evidence="1 10">Cell outer membrane</location>
        <topology evidence="1 10">Multi-pass membrane protein</topology>
    </subcellularLocation>
</comment>
<keyword evidence="16" id="KW-1185">Reference proteome</keyword>
<name>A0ABY1N9Y4_9BACT</name>
<evidence type="ECO:0000256" key="7">
    <source>
        <dbReference type="ARBA" id="ARBA00023136"/>
    </source>
</evidence>
<feature type="domain" description="TonB-dependent receptor-like beta-barrel" evidence="13">
    <location>
        <begin position="413"/>
        <end position="792"/>
    </location>
</feature>
<evidence type="ECO:0000256" key="10">
    <source>
        <dbReference type="PROSITE-ProRule" id="PRU01360"/>
    </source>
</evidence>
<organism evidence="15 16">
    <name type="scientific">Algoriphagus winogradskyi</name>
    <dbReference type="NCBI Taxonomy" id="237017"/>
    <lineage>
        <taxon>Bacteria</taxon>
        <taxon>Pseudomonadati</taxon>
        <taxon>Bacteroidota</taxon>
        <taxon>Cytophagia</taxon>
        <taxon>Cytophagales</taxon>
        <taxon>Cyclobacteriaceae</taxon>
        <taxon>Algoriphagus</taxon>
    </lineage>
</organism>
<dbReference type="InterPro" id="IPR000531">
    <property type="entry name" value="Beta-barrel_TonB"/>
</dbReference>
<keyword evidence="8" id="KW-0675">Receptor</keyword>
<proteinExistence type="inferred from homology"/>
<evidence type="ECO:0000259" key="14">
    <source>
        <dbReference type="Pfam" id="PF07715"/>
    </source>
</evidence>
<evidence type="ECO:0000256" key="8">
    <source>
        <dbReference type="ARBA" id="ARBA00023170"/>
    </source>
</evidence>
<dbReference type="Gene3D" id="2.40.170.20">
    <property type="entry name" value="TonB-dependent receptor, beta-barrel domain"/>
    <property type="match status" value="1"/>
</dbReference>
<evidence type="ECO:0000256" key="9">
    <source>
        <dbReference type="ARBA" id="ARBA00023237"/>
    </source>
</evidence>
<protein>
    <submittedName>
        <fullName evidence="15">Iron complex outermembrane recepter protein</fullName>
    </submittedName>
</protein>
<feature type="transmembrane region" description="Helical" evidence="12">
    <location>
        <begin position="56"/>
        <end position="75"/>
    </location>
</feature>
<reference evidence="15 16" key="1">
    <citation type="submission" date="2017-05" db="EMBL/GenBank/DDBJ databases">
        <authorList>
            <person name="Varghese N."/>
            <person name="Submissions S."/>
        </authorList>
    </citation>
    <scope>NUCLEOTIDE SEQUENCE [LARGE SCALE GENOMIC DNA]</scope>
    <source>
        <strain evidence="15 16">DSM 15360</strain>
    </source>
</reference>
<comment type="caution">
    <text evidence="15">The sequence shown here is derived from an EMBL/GenBank/DDBJ whole genome shotgun (WGS) entry which is preliminary data.</text>
</comment>
<dbReference type="InterPro" id="IPR008969">
    <property type="entry name" value="CarboxyPept-like_regulatory"/>
</dbReference>
<dbReference type="InterPro" id="IPR012910">
    <property type="entry name" value="Plug_dom"/>
</dbReference>
<dbReference type="Pfam" id="PF13715">
    <property type="entry name" value="CarbopepD_reg_2"/>
    <property type="match status" value="1"/>
</dbReference>
<keyword evidence="7 10" id="KW-0472">Membrane</keyword>
<dbReference type="PANTHER" id="PTHR30069:SF29">
    <property type="entry name" value="HEMOGLOBIN AND HEMOGLOBIN-HAPTOGLOBIN-BINDING PROTEIN 1-RELATED"/>
    <property type="match status" value="1"/>
</dbReference>
<evidence type="ECO:0000259" key="13">
    <source>
        <dbReference type="Pfam" id="PF00593"/>
    </source>
</evidence>
<gene>
    <name evidence="15" type="ORF">SAMN06265367_101205</name>
</gene>
<evidence type="ECO:0000313" key="15">
    <source>
        <dbReference type="EMBL" id="SMP03739.1"/>
    </source>
</evidence>
<evidence type="ECO:0000256" key="12">
    <source>
        <dbReference type="SAM" id="Phobius"/>
    </source>
</evidence>
<feature type="domain" description="TonB-dependent receptor plug" evidence="14">
    <location>
        <begin position="176"/>
        <end position="279"/>
    </location>
</feature>
<keyword evidence="6 11" id="KW-0798">TonB box</keyword>
<dbReference type="InterPro" id="IPR037066">
    <property type="entry name" value="Plug_dom_sf"/>
</dbReference>
<evidence type="ECO:0000256" key="6">
    <source>
        <dbReference type="ARBA" id="ARBA00023077"/>
    </source>
</evidence>
<dbReference type="Gene3D" id="2.170.130.10">
    <property type="entry name" value="TonB-dependent receptor, plug domain"/>
    <property type="match status" value="1"/>
</dbReference>
<dbReference type="Gene3D" id="2.60.40.1120">
    <property type="entry name" value="Carboxypeptidase-like, regulatory domain"/>
    <property type="match status" value="1"/>
</dbReference>
<dbReference type="EMBL" id="FXUA01000001">
    <property type="protein sequence ID" value="SMP03739.1"/>
    <property type="molecule type" value="Genomic_DNA"/>
</dbReference>
<evidence type="ECO:0000256" key="2">
    <source>
        <dbReference type="ARBA" id="ARBA00022448"/>
    </source>
</evidence>
<keyword evidence="5" id="KW-0732">Signal</keyword>
<evidence type="ECO:0000256" key="4">
    <source>
        <dbReference type="ARBA" id="ARBA00022692"/>
    </source>
</evidence>
<comment type="similarity">
    <text evidence="10 11">Belongs to the TonB-dependent receptor family.</text>
</comment>
<keyword evidence="9 10" id="KW-0998">Cell outer membrane</keyword>
<dbReference type="PROSITE" id="PS52016">
    <property type="entry name" value="TONB_DEPENDENT_REC_3"/>
    <property type="match status" value="1"/>
</dbReference>
<keyword evidence="3 10" id="KW-1134">Transmembrane beta strand</keyword>
<evidence type="ECO:0000256" key="5">
    <source>
        <dbReference type="ARBA" id="ARBA00022729"/>
    </source>
</evidence>
<dbReference type="InterPro" id="IPR039426">
    <property type="entry name" value="TonB-dep_rcpt-like"/>
</dbReference>
<evidence type="ECO:0000256" key="1">
    <source>
        <dbReference type="ARBA" id="ARBA00004571"/>
    </source>
</evidence>
<keyword evidence="12" id="KW-1133">Transmembrane helix</keyword>
<dbReference type="Proteomes" id="UP001157915">
    <property type="component" value="Unassembled WGS sequence"/>
</dbReference>
<evidence type="ECO:0000256" key="11">
    <source>
        <dbReference type="RuleBase" id="RU003357"/>
    </source>
</evidence>
<keyword evidence="4 10" id="KW-0812">Transmembrane</keyword>
<dbReference type="PANTHER" id="PTHR30069">
    <property type="entry name" value="TONB-DEPENDENT OUTER MEMBRANE RECEPTOR"/>
    <property type="match status" value="1"/>
</dbReference>
<dbReference type="Pfam" id="PF00593">
    <property type="entry name" value="TonB_dep_Rec_b-barrel"/>
    <property type="match status" value="1"/>
</dbReference>
<dbReference type="SUPFAM" id="SSF56935">
    <property type="entry name" value="Porins"/>
    <property type="match status" value="1"/>
</dbReference>
<dbReference type="Pfam" id="PF07715">
    <property type="entry name" value="Plug"/>
    <property type="match status" value="1"/>
</dbReference>
<accession>A0ABY1N9Y4</accession>